<dbReference type="AlphaFoldDB" id="A0A2H5XBG4"/>
<dbReference type="EMBL" id="BEHT01000012">
    <property type="protein sequence ID" value="GBC98523.1"/>
    <property type="molecule type" value="Genomic_DNA"/>
</dbReference>
<accession>A0A2H5XBG4</accession>
<proteinExistence type="predicted"/>
<protein>
    <recommendedName>
        <fullName evidence="3">Transglutaminase-like domain-containing protein</fullName>
    </recommendedName>
</protein>
<comment type="caution">
    <text evidence="1">The sequence shown here is derived from an EMBL/GenBank/DDBJ whole genome shotgun (WGS) entry which is preliminary data.</text>
</comment>
<gene>
    <name evidence="1" type="ORF">HRbin17_01036</name>
</gene>
<sequence>MGRKAFVVICACLLILVNCSYGAWWIELSSPNPADGPFSLRWGQKEPPDADKVPLPPRWLINGDPCCFKVGATVRLSLKQDAPDPIHGRVVGWGVGYLTLYSRITGQVLRTYPDAYFLPADQPYDFGPLVEWIEYAQLEMAVYVVYESGWAEEGYHGFVDEIFIVLDAPKAPMDPAWVSVLRISCEWARGESTNDGAANMLAQKLWENGEYNGGYTAFTRYVCDGSGNISPNATEYFYLREFIANRFVGQCNDFADFLVCLITSVGAFQAAVQRTHPLGSGAFHTEVIDPAGSRPSQDVNWQYHQFCIYGTDVWDGCLSFVSGSPQGVPKKLARDTVYYDGLVAYYLFGQWQPSPPGGFIPGVYASSLPQWCSSSNPNAPCGGKGYGPNCPSS</sequence>
<evidence type="ECO:0008006" key="3">
    <source>
        <dbReference type="Google" id="ProtNLM"/>
    </source>
</evidence>
<evidence type="ECO:0000313" key="2">
    <source>
        <dbReference type="Proteomes" id="UP000236173"/>
    </source>
</evidence>
<name>A0A2H5XBG4_9BACT</name>
<evidence type="ECO:0000313" key="1">
    <source>
        <dbReference type="EMBL" id="GBC98523.1"/>
    </source>
</evidence>
<organism evidence="1 2">
    <name type="scientific">Candidatus Fervidibacter japonicus</name>
    <dbReference type="NCBI Taxonomy" id="2035412"/>
    <lineage>
        <taxon>Bacteria</taxon>
        <taxon>Candidatus Fervidibacterota</taxon>
        <taxon>Candidatus Fervidibacter</taxon>
    </lineage>
</organism>
<dbReference type="Proteomes" id="UP000236173">
    <property type="component" value="Unassembled WGS sequence"/>
</dbReference>
<reference evidence="2" key="1">
    <citation type="submission" date="2017-09" db="EMBL/GenBank/DDBJ databases">
        <title>Metaegenomics of thermophilic ammonia-oxidizing enrichment culture.</title>
        <authorList>
            <person name="Kato S."/>
            <person name="Suzuki K."/>
        </authorList>
    </citation>
    <scope>NUCLEOTIDE SEQUENCE [LARGE SCALE GENOMIC DNA]</scope>
</reference>